<reference evidence="1 2" key="1">
    <citation type="journal article" date="2024" name="Commun. Biol.">
        <title>Comparative genomic analysis of thermophilic fungi reveals convergent evolutionary adaptations and gene losses.</title>
        <authorList>
            <person name="Steindorff A.S."/>
            <person name="Aguilar-Pontes M.V."/>
            <person name="Robinson A.J."/>
            <person name="Andreopoulos B."/>
            <person name="LaButti K."/>
            <person name="Kuo A."/>
            <person name="Mondo S."/>
            <person name="Riley R."/>
            <person name="Otillar R."/>
            <person name="Haridas S."/>
            <person name="Lipzen A."/>
            <person name="Grimwood J."/>
            <person name="Schmutz J."/>
            <person name="Clum A."/>
            <person name="Reid I.D."/>
            <person name="Moisan M.C."/>
            <person name="Butler G."/>
            <person name="Nguyen T.T.M."/>
            <person name="Dewar K."/>
            <person name="Conant G."/>
            <person name="Drula E."/>
            <person name="Henrissat B."/>
            <person name="Hansel C."/>
            <person name="Singer S."/>
            <person name="Hutchinson M.I."/>
            <person name="de Vries R.P."/>
            <person name="Natvig D.O."/>
            <person name="Powell A.J."/>
            <person name="Tsang A."/>
            <person name="Grigoriev I.V."/>
        </authorList>
    </citation>
    <scope>NUCLEOTIDE SEQUENCE [LARGE SCALE GENOMIC DNA]</scope>
    <source>
        <strain evidence="1 2">CBS 494.80</strain>
    </source>
</reference>
<dbReference type="Proteomes" id="UP001595075">
    <property type="component" value="Unassembled WGS sequence"/>
</dbReference>
<comment type="caution">
    <text evidence="1">The sequence shown here is derived from an EMBL/GenBank/DDBJ whole genome shotgun (WGS) entry which is preliminary data.</text>
</comment>
<organism evidence="1 2">
    <name type="scientific">Oculimacula yallundae</name>
    <dbReference type="NCBI Taxonomy" id="86028"/>
    <lineage>
        <taxon>Eukaryota</taxon>
        <taxon>Fungi</taxon>
        <taxon>Dikarya</taxon>
        <taxon>Ascomycota</taxon>
        <taxon>Pezizomycotina</taxon>
        <taxon>Leotiomycetes</taxon>
        <taxon>Helotiales</taxon>
        <taxon>Ploettnerulaceae</taxon>
        <taxon>Oculimacula</taxon>
    </lineage>
</organism>
<evidence type="ECO:0000313" key="2">
    <source>
        <dbReference type="Proteomes" id="UP001595075"/>
    </source>
</evidence>
<protein>
    <submittedName>
        <fullName evidence="1">Uncharacterized protein</fullName>
    </submittedName>
</protein>
<keyword evidence="2" id="KW-1185">Reference proteome</keyword>
<name>A0ABR4CU15_9HELO</name>
<sequence>MLVGSMVLDCLTKVESCDAARKYLQNKEVGMRRMDAEMYLEVNEVRAAWLDRDGEDLTQWLRRNGYYTHSPTRISRSMSRLRDALEFLGCM</sequence>
<accession>A0ABR4CU15</accession>
<proteinExistence type="predicted"/>
<evidence type="ECO:0000313" key="1">
    <source>
        <dbReference type="EMBL" id="KAL2073288.1"/>
    </source>
</evidence>
<dbReference type="EMBL" id="JAZHXI010000003">
    <property type="protein sequence ID" value="KAL2073288.1"/>
    <property type="molecule type" value="Genomic_DNA"/>
</dbReference>
<gene>
    <name evidence="1" type="ORF">VTL71DRAFT_10612</name>
</gene>